<proteinExistence type="predicted"/>
<sequence length="137" mass="15499">MEDISCLVKIMLSYNVHFKGVRDLMSLGLKIKRIRQQRGLTQGELASIVGVSSGYIQALESNRRNGSLKILKKIAEALAVDTSELLEEMQEKANKVHLDALLSDRSTEIWYGGKRVDERKKDMLRRVLDAILLNEGE</sequence>
<dbReference type="SUPFAM" id="SSF47413">
    <property type="entry name" value="lambda repressor-like DNA-binding domains"/>
    <property type="match status" value="1"/>
</dbReference>
<dbReference type="PANTHER" id="PTHR46797:SF1">
    <property type="entry name" value="METHYLPHOSPHONATE SYNTHASE"/>
    <property type="match status" value="1"/>
</dbReference>
<dbReference type="STRING" id="592015.HMPREF1705_03704"/>
<dbReference type="Pfam" id="PF01381">
    <property type="entry name" value="HTH_3"/>
    <property type="match status" value="1"/>
</dbReference>
<dbReference type="SMART" id="SM00530">
    <property type="entry name" value="HTH_XRE"/>
    <property type="match status" value="1"/>
</dbReference>
<dbReference type="EMBL" id="ACJX03000001">
    <property type="protein sequence ID" value="KRT36420.1"/>
    <property type="molecule type" value="Genomic_DNA"/>
</dbReference>
<dbReference type="GO" id="GO:0003677">
    <property type="term" value="F:DNA binding"/>
    <property type="evidence" value="ECO:0007669"/>
    <property type="project" value="UniProtKB-KW"/>
</dbReference>
<reference evidence="4" key="1">
    <citation type="submission" date="2012-09" db="EMBL/GenBank/DDBJ databases">
        <authorList>
            <person name="Weinstock G."/>
            <person name="Sodergren E."/>
            <person name="Clifton S."/>
            <person name="Fulton L."/>
            <person name="Fulton B."/>
            <person name="Courtney L."/>
            <person name="Fronick C."/>
            <person name="Harrison M."/>
            <person name="Strong C."/>
            <person name="Farmer C."/>
            <person name="Delehaunty K."/>
            <person name="Markovic C."/>
            <person name="Hall O."/>
            <person name="Minx P."/>
            <person name="Tomlinson C."/>
            <person name="Mitreva M."/>
            <person name="Nelson J."/>
            <person name="Hou S."/>
            <person name="Wollam A."/>
            <person name="Pepin K.H."/>
            <person name="Johnson M."/>
            <person name="Bhonagiri V."/>
            <person name="Nash W.E."/>
            <person name="Suruliraj S."/>
            <person name="Warren W."/>
            <person name="Chinwalla A."/>
            <person name="Mardis E.R."/>
            <person name="Wilson R.K."/>
        </authorList>
    </citation>
    <scope>NUCLEOTIDE SEQUENCE [LARGE SCALE GENOMIC DNA]</scope>
    <source>
        <strain evidence="4">OS1</strain>
    </source>
</reference>
<evidence type="ECO:0000313" key="3">
    <source>
        <dbReference type="EMBL" id="KRT36420.1"/>
    </source>
</evidence>
<keyword evidence="1 3" id="KW-0238">DNA-binding</keyword>
<feature type="domain" description="HTH cro/C1-type" evidence="2">
    <location>
        <begin position="31"/>
        <end position="85"/>
    </location>
</feature>
<dbReference type="Gene3D" id="1.10.260.40">
    <property type="entry name" value="lambda repressor-like DNA-binding domains"/>
    <property type="match status" value="1"/>
</dbReference>
<dbReference type="GO" id="GO:0005829">
    <property type="term" value="C:cytosol"/>
    <property type="evidence" value="ECO:0007669"/>
    <property type="project" value="TreeGrafter"/>
</dbReference>
<accession>A0A0T5XDU9</accession>
<evidence type="ECO:0000259" key="2">
    <source>
        <dbReference type="PROSITE" id="PS50943"/>
    </source>
</evidence>
<dbReference type="CDD" id="cd00093">
    <property type="entry name" value="HTH_XRE"/>
    <property type="match status" value="1"/>
</dbReference>
<name>A0A0T5XDU9_9BACT</name>
<dbReference type="Proteomes" id="UP000005273">
    <property type="component" value="Unassembled WGS sequence"/>
</dbReference>
<organism evidence="3 4">
    <name type="scientific">Acetomicrobium hydrogeniformans ATCC BAA-1850</name>
    <dbReference type="NCBI Taxonomy" id="592015"/>
    <lineage>
        <taxon>Bacteria</taxon>
        <taxon>Thermotogati</taxon>
        <taxon>Synergistota</taxon>
        <taxon>Synergistia</taxon>
        <taxon>Synergistales</taxon>
        <taxon>Acetomicrobiaceae</taxon>
        <taxon>Acetomicrobium</taxon>
    </lineage>
</organism>
<evidence type="ECO:0000313" key="4">
    <source>
        <dbReference type="Proteomes" id="UP000005273"/>
    </source>
</evidence>
<dbReference type="eggNOG" id="COG1396">
    <property type="taxonomic scope" value="Bacteria"/>
</dbReference>
<dbReference type="GO" id="GO:0003700">
    <property type="term" value="F:DNA-binding transcription factor activity"/>
    <property type="evidence" value="ECO:0007669"/>
    <property type="project" value="TreeGrafter"/>
</dbReference>
<protein>
    <submittedName>
        <fullName evidence="3">DNA-binding helix-turn-helix protein</fullName>
    </submittedName>
</protein>
<dbReference type="PANTHER" id="PTHR46797">
    <property type="entry name" value="HTH-TYPE TRANSCRIPTIONAL REGULATOR"/>
    <property type="match status" value="1"/>
</dbReference>
<comment type="caution">
    <text evidence="3">The sequence shown here is derived from an EMBL/GenBank/DDBJ whole genome shotgun (WGS) entry which is preliminary data.</text>
</comment>
<dbReference type="AlphaFoldDB" id="A0A0T5XDU9"/>
<keyword evidence="4" id="KW-1185">Reference proteome</keyword>
<dbReference type="InterPro" id="IPR050807">
    <property type="entry name" value="TransReg_Diox_bact_type"/>
</dbReference>
<gene>
    <name evidence="3" type="ORF">HMPREF1705_03704</name>
</gene>
<evidence type="ECO:0000256" key="1">
    <source>
        <dbReference type="ARBA" id="ARBA00023125"/>
    </source>
</evidence>
<dbReference type="InterPro" id="IPR010982">
    <property type="entry name" value="Lambda_DNA-bd_dom_sf"/>
</dbReference>
<dbReference type="PROSITE" id="PS50943">
    <property type="entry name" value="HTH_CROC1"/>
    <property type="match status" value="1"/>
</dbReference>
<dbReference type="InterPro" id="IPR001387">
    <property type="entry name" value="Cro/C1-type_HTH"/>
</dbReference>